<protein>
    <submittedName>
        <fullName evidence="9">Peptidoglycan/LPS O-acetylase OafA/YrhL</fullName>
    </submittedName>
</protein>
<accession>A0A4V2F2H5</accession>
<sequence length="368" mass="39750">MSSPTSRMPLIDAIKAVACLAIVLHHLAFYGPMSEIAHPLMPRVLDALMHYGRMAVMAFFVVSGFLAARAFAPAGVSRVEQPLAAIKRRYFRLAVPFMAALVLAMACAALARAWMEHDSIPDTPTAPQLAAHVLLSNGLLRQESLSAGVWYVGIDFQLFSVMALLLGLSRWISVRRPTWGWLGAAAIGGLTLASLFVFNRNPYWDETALYFFAYYGLGCCAYWLTGRPKGGLWLLAMAGVVAAALVTDFRERIVVAAAIMLLLGAARQAGWLETVAVPGFLSRLARISYSVFLVHFPLCLVVSALVFHFFPEQAAANALGMGLAVFVSVAGGAAFHRLVECRTLDPIVRRAVMGLFAVGGALAVYSQV</sequence>
<feature type="transmembrane region" description="Helical" evidence="7">
    <location>
        <begin position="148"/>
        <end position="167"/>
    </location>
</feature>
<comment type="caution">
    <text evidence="9">The sequence shown here is derived from an EMBL/GenBank/DDBJ whole genome shotgun (WGS) entry which is preliminary data.</text>
</comment>
<dbReference type="GO" id="GO:0009246">
    <property type="term" value="P:enterobacterial common antigen biosynthetic process"/>
    <property type="evidence" value="ECO:0007669"/>
    <property type="project" value="TreeGrafter"/>
</dbReference>
<dbReference type="PANTHER" id="PTHR40074">
    <property type="entry name" value="O-ACETYLTRANSFERASE WECH"/>
    <property type="match status" value="1"/>
</dbReference>
<evidence type="ECO:0000256" key="1">
    <source>
        <dbReference type="ARBA" id="ARBA00004651"/>
    </source>
</evidence>
<comment type="similarity">
    <text evidence="2">Belongs to the acyltransferase 3 family.</text>
</comment>
<keyword evidence="3" id="KW-1003">Cell membrane</keyword>
<evidence type="ECO:0000256" key="7">
    <source>
        <dbReference type="SAM" id="Phobius"/>
    </source>
</evidence>
<dbReference type="PANTHER" id="PTHR40074:SF2">
    <property type="entry name" value="O-ACETYLTRANSFERASE WECH"/>
    <property type="match status" value="1"/>
</dbReference>
<keyword evidence="4 7" id="KW-0812">Transmembrane</keyword>
<keyword evidence="6 7" id="KW-0472">Membrane</keyword>
<feature type="transmembrane region" description="Helical" evidence="7">
    <location>
        <begin position="208"/>
        <end position="224"/>
    </location>
</feature>
<feature type="transmembrane region" description="Helical" evidence="7">
    <location>
        <begin position="51"/>
        <end position="72"/>
    </location>
</feature>
<feature type="transmembrane region" description="Helical" evidence="7">
    <location>
        <begin position="179"/>
        <end position="196"/>
    </location>
</feature>
<proteinExistence type="inferred from homology"/>
<dbReference type="Pfam" id="PF01757">
    <property type="entry name" value="Acyl_transf_3"/>
    <property type="match status" value="1"/>
</dbReference>
<comment type="subcellular location">
    <subcellularLocation>
        <location evidence="1">Cell membrane</location>
        <topology evidence="1">Multi-pass membrane protein</topology>
    </subcellularLocation>
</comment>
<dbReference type="OrthoDB" id="8956208at2"/>
<feature type="transmembrane region" description="Helical" evidence="7">
    <location>
        <begin position="316"/>
        <end position="335"/>
    </location>
</feature>
<dbReference type="AlphaFoldDB" id="A0A4V2F2H5"/>
<feature type="transmembrane region" description="Helical" evidence="7">
    <location>
        <begin position="231"/>
        <end position="247"/>
    </location>
</feature>
<keyword evidence="10" id="KW-1185">Reference proteome</keyword>
<feature type="transmembrane region" description="Helical" evidence="7">
    <location>
        <begin position="289"/>
        <end position="310"/>
    </location>
</feature>
<evidence type="ECO:0000256" key="6">
    <source>
        <dbReference type="ARBA" id="ARBA00023136"/>
    </source>
</evidence>
<dbReference type="GO" id="GO:0016413">
    <property type="term" value="F:O-acetyltransferase activity"/>
    <property type="evidence" value="ECO:0007669"/>
    <property type="project" value="TreeGrafter"/>
</dbReference>
<dbReference type="InterPro" id="IPR002656">
    <property type="entry name" value="Acyl_transf_3_dom"/>
</dbReference>
<dbReference type="GO" id="GO:0005886">
    <property type="term" value="C:plasma membrane"/>
    <property type="evidence" value="ECO:0007669"/>
    <property type="project" value="UniProtKB-SubCell"/>
</dbReference>
<evidence type="ECO:0000256" key="3">
    <source>
        <dbReference type="ARBA" id="ARBA00022475"/>
    </source>
</evidence>
<name>A0A4V2F2H5_9BURK</name>
<feature type="transmembrane region" description="Helical" evidence="7">
    <location>
        <begin position="253"/>
        <end position="277"/>
    </location>
</feature>
<reference evidence="9 10" key="1">
    <citation type="submission" date="2019-02" db="EMBL/GenBank/DDBJ databases">
        <title>Genomic Encyclopedia of Type Strains, Phase IV (KMG-IV): sequencing the most valuable type-strain genomes for metagenomic binning, comparative biology and taxonomic classification.</title>
        <authorList>
            <person name="Goeker M."/>
        </authorList>
    </citation>
    <scope>NUCLEOTIDE SEQUENCE [LARGE SCALE GENOMIC DNA]</scope>
    <source>
        <strain evidence="9 10">K24</strain>
    </source>
</reference>
<feature type="transmembrane region" description="Helical" evidence="7">
    <location>
        <begin position="12"/>
        <end position="31"/>
    </location>
</feature>
<feature type="transmembrane region" description="Helical" evidence="7">
    <location>
        <begin position="93"/>
        <end position="115"/>
    </location>
</feature>
<organism evidence="9 10">
    <name type="scientific">Pigmentiphaga kullae</name>
    <dbReference type="NCBI Taxonomy" id="151784"/>
    <lineage>
        <taxon>Bacteria</taxon>
        <taxon>Pseudomonadati</taxon>
        <taxon>Pseudomonadota</taxon>
        <taxon>Betaproteobacteria</taxon>
        <taxon>Burkholderiales</taxon>
        <taxon>Alcaligenaceae</taxon>
        <taxon>Pigmentiphaga</taxon>
    </lineage>
</organism>
<evidence type="ECO:0000256" key="5">
    <source>
        <dbReference type="ARBA" id="ARBA00022989"/>
    </source>
</evidence>
<dbReference type="EMBL" id="SGXC01000003">
    <property type="protein sequence ID" value="RZS78168.1"/>
    <property type="molecule type" value="Genomic_DNA"/>
</dbReference>
<evidence type="ECO:0000313" key="10">
    <source>
        <dbReference type="Proteomes" id="UP000292445"/>
    </source>
</evidence>
<dbReference type="RefSeq" id="WP_130360733.1">
    <property type="nucleotide sequence ID" value="NZ_SGXC01000003.1"/>
</dbReference>
<dbReference type="Proteomes" id="UP000292445">
    <property type="component" value="Unassembled WGS sequence"/>
</dbReference>
<evidence type="ECO:0000313" key="9">
    <source>
        <dbReference type="EMBL" id="RZS78168.1"/>
    </source>
</evidence>
<feature type="domain" description="Acyltransferase 3" evidence="8">
    <location>
        <begin position="11"/>
        <end position="334"/>
    </location>
</feature>
<evidence type="ECO:0000259" key="8">
    <source>
        <dbReference type="Pfam" id="PF01757"/>
    </source>
</evidence>
<evidence type="ECO:0000256" key="2">
    <source>
        <dbReference type="ARBA" id="ARBA00007400"/>
    </source>
</evidence>
<keyword evidence="5 7" id="KW-1133">Transmembrane helix</keyword>
<gene>
    <name evidence="9" type="ORF">EV675_4810</name>
</gene>
<feature type="transmembrane region" description="Helical" evidence="7">
    <location>
        <begin position="347"/>
        <end position="365"/>
    </location>
</feature>
<evidence type="ECO:0000256" key="4">
    <source>
        <dbReference type="ARBA" id="ARBA00022692"/>
    </source>
</evidence>